<dbReference type="Proteomes" id="UP000231263">
    <property type="component" value="Unassembled WGS sequence"/>
</dbReference>
<dbReference type="AlphaFoldDB" id="A0A2M7XFY7"/>
<dbReference type="InterPro" id="IPR020057">
    <property type="entry name" value="Ribosomal_bL25_b-dom"/>
</dbReference>
<dbReference type="GO" id="GO:0022625">
    <property type="term" value="C:cytosolic large ribosomal subunit"/>
    <property type="evidence" value="ECO:0007669"/>
    <property type="project" value="TreeGrafter"/>
</dbReference>
<sequence>MEKLIIEAEIREIHGRKTDALRNEGKTPAVVYGFNTEPINITVDRNAAEKLYREAGESSVIDLKVGGKEYNVLIQDIQRDVLTGFIIHVDFRSLDMTKTVETTISLIFVGEAPAVKEMGGTLVTASEEIEVRALPSKLVHEIEVNIGSLKTFDDAIRVSDLEIPEGIEVLTNAQATIASVTSPRTAEEMEALDNAVEGDVGAVEVTTEKKVDENKK</sequence>
<evidence type="ECO:0000256" key="5">
    <source>
        <dbReference type="HAMAP-Rule" id="MF_01334"/>
    </source>
</evidence>
<dbReference type="CDD" id="cd00495">
    <property type="entry name" value="Ribosomal_L25_TL5_CTC"/>
    <property type="match status" value="1"/>
</dbReference>
<proteinExistence type="inferred from homology"/>
<dbReference type="PANTHER" id="PTHR33284">
    <property type="entry name" value="RIBOSOMAL PROTEIN L25/GLN-TRNA SYNTHETASE, ANTI-CODON-BINDING DOMAIN-CONTAINING PROTEIN"/>
    <property type="match status" value="1"/>
</dbReference>
<evidence type="ECO:0000256" key="1">
    <source>
        <dbReference type="ARBA" id="ARBA00022730"/>
    </source>
</evidence>
<comment type="similarity">
    <text evidence="5">Belongs to the bacterial ribosomal protein bL25 family. CTC subfamily.</text>
</comment>
<evidence type="ECO:0000313" key="8">
    <source>
        <dbReference type="EMBL" id="PJA46765.1"/>
    </source>
</evidence>
<dbReference type="GO" id="GO:0003735">
    <property type="term" value="F:structural constituent of ribosome"/>
    <property type="evidence" value="ECO:0007669"/>
    <property type="project" value="InterPro"/>
</dbReference>
<dbReference type="GO" id="GO:0008097">
    <property type="term" value="F:5S rRNA binding"/>
    <property type="evidence" value="ECO:0007669"/>
    <property type="project" value="InterPro"/>
</dbReference>
<evidence type="ECO:0000256" key="2">
    <source>
        <dbReference type="ARBA" id="ARBA00022884"/>
    </source>
</evidence>
<keyword evidence="2 5" id="KW-0694">RNA-binding</keyword>
<dbReference type="NCBIfam" id="TIGR00731">
    <property type="entry name" value="bL25_bact_ctc"/>
    <property type="match status" value="1"/>
</dbReference>
<evidence type="ECO:0000259" key="7">
    <source>
        <dbReference type="Pfam" id="PF14693"/>
    </source>
</evidence>
<keyword evidence="3 5" id="KW-0689">Ribosomal protein</keyword>
<reference evidence="9" key="1">
    <citation type="submission" date="2017-09" db="EMBL/GenBank/DDBJ databases">
        <title>Depth-based differentiation of microbial function through sediment-hosted aquifers and enrichment of novel symbionts in the deep terrestrial subsurface.</title>
        <authorList>
            <person name="Probst A.J."/>
            <person name="Ladd B."/>
            <person name="Jarett J.K."/>
            <person name="Geller-Mcgrath D.E."/>
            <person name="Sieber C.M.K."/>
            <person name="Emerson J.B."/>
            <person name="Anantharaman K."/>
            <person name="Thomas B.C."/>
            <person name="Malmstrom R."/>
            <person name="Stieglmeier M."/>
            <person name="Klingl A."/>
            <person name="Woyke T."/>
            <person name="Ryan C.M."/>
            <person name="Banfield J.F."/>
        </authorList>
    </citation>
    <scope>NUCLEOTIDE SEQUENCE [LARGE SCALE GENOMIC DNA]</scope>
</reference>
<dbReference type="Gene3D" id="2.40.240.10">
    <property type="entry name" value="Ribosomal Protein L25, Chain P"/>
    <property type="match status" value="1"/>
</dbReference>
<comment type="caution">
    <text evidence="8">The sequence shown here is derived from an EMBL/GenBank/DDBJ whole genome shotgun (WGS) entry which is preliminary data.</text>
</comment>
<accession>A0A2M7XFY7</accession>
<name>A0A2M7XFY7_9BACT</name>
<protein>
    <recommendedName>
        <fullName evidence="5">Large ribosomal subunit protein bL25</fullName>
    </recommendedName>
    <alternativeName>
        <fullName evidence="5">General stress protein CTC</fullName>
    </alternativeName>
</protein>
<keyword evidence="4 5" id="KW-0687">Ribonucleoprotein</keyword>
<dbReference type="InterPro" id="IPR029751">
    <property type="entry name" value="Ribosomal_L25_dom"/>
</dbReference>
<evidence type="ECO:0000259" key="6">
    <source>
        <dbReference type="Pfam" id="PF01386"/>
    </source>
</evidence>
<dbReference type="InterPro" id="IPR011035">
    <property type="entry name" value="Ribosomal_bL25/Gln-tRNA_synth"/>
</dbReference>
<dbReference type="InterPro" id="IPR020056">
    <property type="entry name" value="Rbsml_bL25/Gln-tRNA_synth_N"/>
</dbReference>
<keyword evidence="1 5" id="KW-0699">rRNA-binding</keyword>
<dbReference type="InterPro" id="IPR001021">
    <property type="entry name" value="Ribosomal_bL25_long"/>
</dbReference>
<evidence type="ECO:0000256" key="3">
    <source>
        <dbReference type="ARBA" id="ARBA00022980"/>
    </source>
</evidence>
<dbReference type="HAMAP" id="MF_01334">
    <property type="entry name" value="Ribosomal_bL25_CTC"/>
    <property type="match status" value="1"/>
</dbReference>
<gene>
    <name evidence="5" type="primary">rplY</name>
    <name evidence="5" type="synonym">ctc</name>
    <name evidence="8" type="ORF">CO173_01585</name>
</gene>
<dbReference type="InterPro" id="IPR037121">
    <property type="entry name" value="Ribosomal_bL25_C"/>
</dbReference>
<dbReference type="GO" id="GO:0006412">
    <property type="term" value="P:translation"/>
    <property type="evidence" value="ECO:0007669"/>
    <property type="project" value="UniProtKB-UniRule"/>
</dbReference>
<comment type="subunit">
    <text evidence="5">Part of the 50S ribosomal subunit; part of the 5S rRNA/L5/L18/L25 subcomplex. Contacts the 5S rRNA. Binds to the 5S rRNA independently of L5 and L18.</text>
</comment>
<dbReference type="EMBL" id="PFWT01000008">
    <property type="protein sequence ID" value="PJA46765.1"/>
    <property type="molecule type" value="Genomic_DNA"/>
</dbReference>
<organism evidence="8 9">
    <name type="scientific">Candidatus Uhrbacteria bacterium CG_4_9_14_3_um_filter_41_35</name>
    <dbReference type="NCBI Taxonomy" id="1975034"/>
    <lineage>
        <taxon>Bacteria</taxon>
        <taxon>Candidatus Uhriibacteriota</taxon>
    </lineage>
</organism>
<comment type="function">
    <text evidence="5">This is one of the proteins that binds to the 5S RNA in the ribosome where it forms part of the central protuberance.</text>
</comment>
<dbReference type="InterPro" id="IPR020930">
    <property type="entry name" value="Ribosomal_uL5_bac-type"/>
</dbReference>
<dbReference type="PANTHER" id="PTHR33284:SF1">
    <property type="entry name" value="RIBOSOMAL PROTEIN L25_GLN-TRNA SYNTHETASE, ANTI-CODON-BINDING DOMAIN-CONTAINING PROTEIN"/>
    <property type="match status" value="1"/>
</dbReference>
<evidence type="ECO:0000256" key="4">
    <source>
        <dbReference type="ARBA" id="ARBA00023274"/>
    </source>
</evidence>
<dbReference type="Pfam" id="PF14693">
    <property type="entry name" value="Ribosomal_TL5_C"/>
    <property type="match status" value="1"/>
</dbReference>
<evidence type="ECO:0000313" key="9">
    <source>
        <dbReference type="Proteomes" id="UP000231263"/>
    </source>
</evidence>
<feature type="domain" description="Large ribosomal subunit protein bL25 L25" evidence="6">
    <location>
        <begin position="6"/>
        <end position="91"/>
    </location>
</feature>
<feature type="domain" description="Large ribosomal subunit protein bL25 beta" evidence="7">
    <location>
        <begin position="100"/>
        <end position="184"/>
    </location>
</feature>
<dbReference type="SUPFAM" id="SSF50715">
    <property type="entry name" value="Ribosomal protein L25-like"/>
    <property type="match status" value="1"/>
</dbReference>
<dbReference type="Pfam" id="PF01386">
    <property type="entry name" value="Ribosomal_L25p"/>
    <property type="match status" value="1"/>
</dbReference>
<dbReference type="Gene3D" id="2.170.120.20">
    <property type="entry name" value="Ribosomal protein L25, beta domain"/>
    <property type="match status" value="1"/>
</dbReference>